<organism evidence="1">
    <name type="scientific">Pectinophora gossypiella</name>
    <name type="common">Cotton pink bollworm</name>
    <name type="synonym">Depressaria gossypiella</name>
    <dbReference type="NCBI Taxonomy" id="13191"/>
    <lineage>
        <taxon>Eukaryota</taxon>
        <taxon>Metazoa</taxon>
        <taxon>Ecdysozoa</taxon>
        <taxon>Arthropoda</taxon>
        <taxon>Hexapoda</taxon>
        <taxon>Insecta</taxon>
        <taxon>Pterygota</taxon>
        <taxon>Neoptera</taxon>
        <taxon>Endopterygota</taxon>
        <taxon>Lepidoptera</taxon>
        <taxon>Glossata</taxon>
        <taxon>Ditrysia</taxon>
        <taxon>Gelechioidea</taxon>
        <taxon>Gelechiidae</taxon>
        <taxon>Apatetrinae</taxon>
        <taxon>Pectinophora</taxon>
    </lineage>
</organism>
<reference evidence="1" key="1">
    <citation type="submission" date="2015-09" db="EMBL/GenBank/DDBJ databases">
        <title>De novo assembly of Pectinophora gossypiella (Pink Bollworm) gut transcriptome.</title>
        <authorList>
            <person name="Tassone E.E."/>
        </authorList>
    </citation>
    <scope>NUCLEOTIDE SEQUENCE</scope>
</reference>
<gene>
    <name evidence="1" type="ORF">g.3328</name>
</gene>
<dbReference type="EMBL" id="GDQN01000706">
    <property type="protein sequence ID" value="JAT90348.1"/>
    <property type="molecule type" value="Transcribed_RNA"/>
</dbReference>
<sequence>MGEDSVLSEWSKAEKYELLRILKQLGSHDIAAMQVAIPTKTSEQIQEAITYYKLKAYKVPSANGQKRKQKSDNNARSSLPLSNWAEFLTNTFTFEELQTEIAVALRIIADCSDIPPAACTDGVDYRKAYLLLANAVEGKPLPADKYQLLLINKCVLETALLSKAFIRNPILRHIIENMTITDQEVKNFPRIAASNELSTLLHLACQKNYNPLNISEDYLSTTRNNNIFPF</sequence>
<proteinExistence type="predicted"/>
<dbReference type="CDD" id="cd00167">
    <property type="entry name" value="SANT"/>
    <property type="match status" value="1"/>
</dbReference>
<dbReference type="AlphaFoldDB" id="A0A1E1WTN5"/>
<name>A0A1E1WTN5_PECGO</name>
<dbReference type="InterPro" id="IPR001005">
    <property type="entry name" value="SANT/Myb"/>
</dbReference>
<dbReference type="OrthoDB" id="8186615at2759"/>
<protein>
    <recommendedName>
        <fullName evidence="2">SANT domain-containing protein</fullName>
    </recommendedName>
</protein>
<accession>A0A1E1WTN5</accession>
<evidence type="ECO:0000313" key="1">
    <source>
        <dbReference type="EMBL" id="JAT90348.1"/>
    </source>
</evidence>
<evidence type="ECO:0008006" key="2">
    <source>
        <dbReference type="Google" id="ProtNLM"/>
    </source>
</evidence>